<dbReference type="EMBL" id="BMNB01000035">
    <property type="protein sequence ID" value="GGM61316.1"/>
    <property type="molecule type" value="Genomic_DNA"/>
</dbReference>
<dbReference type="InterPro" id="IPR050266">
    <property type="entry name" value="AB_hydrolase_sf"/>
</dbReference>
<protein>
    <submittedName>
        <fullName evidence="2">Carboxylesterase</fullName>
    </submittedName>
</protein>
<dbReference type="Proteomes" id="UP000608890">
    <property type="component" value="Unassembled WGS sequence"/>
</dbReference>
<gene>
    <name evidence="2" type="ORF">GCM10011608_52990</name>
</gene>
<dbReference type="SUPFAM" id="SSF53474">
    <property type="entry name" value="alpha/beta-Hydrolases"/>
    <property type="match status" value="1"/>
</dbReference>
<dbReference type="PANTHER" id="PTHR43798">
    <property type="entry name" value="MONOACYLGLYCEROL LIPASE"/>
    <property type="match status" value="1"/>
</dbReference>
<dbReference type="InterPro" id="IPR029058">
    <property type="entry name" value="AB_hydrolase_fold"/>
</dbReference>
<dbReference type="Gene3D" id="3.40.50.1820">
    <property type="entry name" value="alpha/beta hydrolase"/>
    <property type="match status" value="1"/>
</dbReference>
<evidence type="ECO:0000259" key="1">
    <source>
        <dbReference type="Pfam" id="PF12697"/>
    </source>
</evidence>
<reference evidence="2" key="1">
    <citation type="journal article" date="2014" name="Int. J. Syst. Evol. Microbiol.">
        <title>Complete genome sequence of Corynebacterium casei LMG S-19264T (=DSM 44701T), isolated from a smear-ripened cheese.</title>
        <authorList>
            <consortium name="US DOE Joint Genome Institute (JGI-PGF)"/>
            <person name="Walter F."/>
            <person name="Albersmeier A."/>
            <person name="Kalinowski J."/>
            <person name="Ruckert C."/>
        </authorList>
    </citation>
    <scope>NUCLEOTIDE SEQUENCE</scope>
    <source>
        <strain evidence="2">CGMCC 4.7312</strain>
    </source>
</reference>
<dbReference type="PANTHER" id="PTHR43798:SF33">
    <property type="entry name" value="HYDROLASE, PUTATIVE (AFU_ORTHOLOGUE AFUA_2G14860)-RELATED"/>
    <property type="match status" value="1"/>
</dbReference>
<dbReference type="InterPro" id="IPR000073">
    <property type="entry name" value="AB_hydrolase_1"/>
</dbReference>
<sequence>MFGEGGDSAMPVAGISSFTSEKTQARFARAYEDMRRRRWPAETAVIDVPTSFGSTRAYRIGGEGVPFVLLSGAGGNALSWHRYMHPLAAARQVIALDPVGEPGYSVQERPLRDGRDWANWLHETLTALDAERVHLVGMSYGGWVALQYDLHLPGHADTITLLDPAGFGRLSGRFLAWIMMGGLAAFSPTPIRRLAARALHNATLLDDDLVRLLRASTGFRRRQFIPPEFTDEELRKVTAPILALLGERSQMYDVHVVAAQIRAQIPDVRVETVPEAGHDLPVRSPDLVIDRTIQFTAATAK</sequence>
<dbReference type="GO" id="GO:0003824">
    <property type="term" value="F:catalytic activity"/>
    <property type="evidence" value="ECO:0007669"/>
    <property type="project" value="UniProtKB-ARBA"/>
</dbReference>
<evidence type="ECO:0000313" key="2">
    <source>
        <dbReference type="EMBL" id="GGM61316.1"/>
    </source>
</evidence>
<dbReference type="AlphaFoldDB" id="A0A917X413"/>
<reference evidence="2" key="2">
    <citation type="submission" date="2020-09" db="EMBL/GenBank/DDBJ databases">
        <authorList>
            <person name="Sun Q."/>
            <person name="Zhou Y."/>
        </authorList>
    </citation>
    <scope>NUCLEOTIDE SEQUENCE</scope>
    <source>
        <strain evidence="2">CGMCC 4.7312</strain>
    </source>
</reference>
<keyword evidence="3" id="KW-1185">Reference proteome</keyword>
<accession>A0A917X413</accession>
<feature type="domain" description="AB hydrolase-1" evidence="1">
    <location>
        <begin position="67"/>
        <end position="290"/>
    </location>
</feature>
<comment type="caution">
    <text evidence="2">The sequence shown here is derived from an EMBL/GenBank/DDBJ whole genome shotgun (WGS) entry which is preliminary data.</text>
</comment>
<dbReference type="GO" id="GO:0016020">
    <property type="term" value="C:membrane"/>
    <property type="evidence" value="ECO:0007669"/>
    <property type="project" value="TreeGrafter"/>
</dbReference>
<proteinExistence type="predicted"/>
<name>A0A917X413_9ACTN</name>
<organism evidence="2 3">
    <name type="scientific">Micromonospora sonchi</name>
    <dbReference type="NCBI Taxonomy" id="1763543"/>
    <lineage>
        <taxon>Bacteria</taxon>
        <taxon>Bacillati</taxon>
        <taxon>Actinomycetota</taxon>
        <taxon>Actinomycetes</taxon>
        <taxon>Micromonosporales</taxon>
        <taxon>Micromonosporaceae</taxon>
        <taxon>Micromonospora</taxon>
    </lineage>
</organism>
<dbReference type="Pfam" id="PF12697">
    <property type="entry name" value="Abhydrolase_6"/>
    <property type="match status" value="1"/>
</dbReference>
<evidence type="ECO:0000313" key="3">
    <source>
        <dbReference type="Proteomes" id="UP000608890"/>
    </source>
</evidence>